<name>A0A9D4TTN9_CHLVU</name>
<dbReference type="OrthoDB" id="1711006at2759"/>
<feature type="compositionally biased region" description="Low complexity" evidence="1">
    <location>
        <begin position="796"/>
        <end position="848"/>
    </location>
</feature>
<dbReference type="GO" id="GO:0005524">
    <property type="term" value="F:ATP binding"/>
    <property type="evidence" value="ECO:0007669"/>
    <property type="project" value="InterPro"/>
</dbReference>
<evidence type="ECO:0000313" key="4">
    <source>
        <dbReference type="Proteomes" id="UP001055712"/>
    </source>
</evidence>
<dbReference type="PROSITE" id="PS50011">
    <property type="entry name" value="PROTEIN_KINASE_DOM"/>
    <property type="match status" value="1"/>
</dbReference>
<feature type="region of interest" description="Disordered" evidence="1">
    <location>
        <begin position="83"/>
        <end position="111"/>
    </location>
</feature>
<dbReference type="Gene3D" id="3.30.200.20">
    <property type="entry name" value="Phosphorylase Kinase, domain 1"/>
    <property type="match status" value="1"/>
</dbReference>
<feature type="region of interest" description="Disordered" evidence="1">
    <location>
        <begin position="1113"/>
        <end position="1135"/>
    </location>
</feature>
<feature type="compositionally biased region" description="Low complexity" evidence="1">
    <location>
        <begin position="93"/>
        <end position="111"/>
    </location>
</feature>
<dbReference type="Pfam" id="PF07714">
    <property type="entry name" value="PK_Tyr_Ser-Thr"/>
    <property type="match status" value="1"/>
</dbReference>
<feature type="region of interest" description="Disordered" evidence="1">
    <location>
        <begin position="764"/>
        <end position="853"/>
    </location>
</feature>
<dbReference type="Gene3D" id="1.10.510.10">
    <property type="entry name" value="Transferase(Phosphotransferase) domain 1"/>
    <property type="match status" value="1"/>
</dbReference>
<dbReference type="EMBL" id="SIDB01000003">
    <property type="protein sequence ID" value="KAI3434599.1"/>
    <property type="molecule type" value="Genomic_DNA"/>
</dbReference>
<feature type="compositionally biased region" description="Polar residues" evidence="1">
    <location>
        <begin position="1023"/>
        <end position="1035"/>
    </location>
</feature>
<dbReference type="SUPFAM" id="SSF56112">
    <property type="entry name" value="Protein kinase-like (PK-like)"/>
    <property type="match status" value="1"/>
</dbReference>
<feature type="compositionally biased region" description="Basic residues" evidence="1">
    <location>
        <begin position="775"/>
        <end position="790"/>
    </location>
</feature>
<comment type="caution">
    <text evidence="3">The sequence shown here is derived from an EMBL/GenBank/DDBJ whole genome shotgun (WGS) entry which is preliminary data.</text>
</comment>
<feature type="compositionally biased region" description="Low complexity" evidence="1">
    <location>
        <begin position="1402"/>
        <end position="1430"/>
    </location>
</feature>
<evidence type="ECO:0000256" key="1">
    <source>
        <dbReference type="SAM" id="MobiDB-lite"/>
    </source>
</evidence>
<accession>A0A9D4TTN9</accession>
<proteinExistence type="predicted"/>
<dbReference type="Proteomes" id="UP001055712">
    <property type="component" value="Unassembled WGS sequence"/>
</dbReference>
<feature type="region of interest" description="Disordered" evidence="1">
    <location>
        <begin position="1388"/>
        <end position="1430"/>
    </location>
</feature>
<keyword evidence="4" id="KW-1185">Reference proteome</keyword>
<protein>
    <recommendedName>
        <fullName evidence="2">Protein kinase domain-containing protein</fullName>
    </recommendedName>
</protein>
<reference evidence="3" key="2">
    <citation type="submission" date="2020-11" db="EMBL/GenBank/DDBJ databases">
        <authorList>
            <person name="Cecchin M."/>
            <person name="Marcolungo L."/>
            <person name="Rossato M."/>
            <person name="Girolomoni L."/>
            <person name="Cosentino E."/>
            <person name="Cuine S."/>
            <person name="Li-Beisson Y."/>
            <person name="Delledonne M."/>
            <person name="Ballottari M."/>
        </authorList>
    </citation>
    <scope>NUCLEOTIDE SEQUENCE</scope>
    <source>
        <strain evidence="3">211/11P</strain>
        <tissue evidence="3">Whole cell</tissue>
    </source>
</reference>
<dbReference type="InterPro" id="IPR008271">
    <property type="entry name" value="Ser/Thr_kinase_AS"/>
</dbReference>
<feature type="compositionally biased region" description="Low complexity" evidence="1">
    <location>
        <begin position="695"/>
        <end position="707"/>
    </location>
</feature>
<feature type="compositionally biased region" description="Gly residues" evidence="1">
    <location>
        <begin position="1115"/>
        <end position="1124"/>
    </location>
</feature>
<feature type="region of interest" description="Disordered" evidence="1">
    <location>
        <begin position="1005"/>
        <end position="1035"/>
    </location>
</feature>
<feature type="compositionally biased region" description="Polar residues" evidence="1">
    <location>
        <begin position="350"/>
        <end position="365"/>
    </location>
</feature>
<dbReference type="InterPro" id="IPR011009">
    <property type="entry name" value="Kinase-like_dom_sf"/>
</dbReference>
<reference evidence="3" key="1">
    <citation type="journal article" date="2019" name="Plant J.">
        <title>Chlorella vulgaris genome assembly and annotation reveals the molecular basis for metabolic acclimation to high light conditions.</title>
        <authorList>
            <person name="Cecchin M."/>
            <person name="Marcolungo L."/>
            <person name="Rossato M."/>
            <person name="Girolomoni L."/>
            <person name="Cosentino E."/>
            <person name="Cuine S."/>
            <person name="Li-Beisson Y."/>
            <person name="Delledonne M."/>
            <person name="Ballottari M."/>
        </authorList>
    </citation>
    <scope>NUCLEOTIDE SEQUENCE</scope>
    <source>
        <strain evidence="3">211/11P</strain>
    </source>
</reference>
<dbReference type="GO" id="GO:0004674">
    <property type="term" value="F:protein serine/threonine kinase activity"/>
    <property type="evidence" value="ECO:0007669"/>
    <property type="project" value="TreeGrafter"/>
</dbReference>
<feature type="region of interest" description="Disordered" evidence="1">
    <location>
        <begin position="1072"/>
        <end position="1092"/>
    </location>
</feature>
<dbReference type="SMART" id="SM00220">
    <property type="entry name" value="S_TKc"/>
    <property type="match status" value="1"/>
</dbReference>
<organism evidence="3 4">
    <name type="scientific">Chlorella vulgaris</name>
    <name type="common">Green alga</name>
    <dbReference type="NCBI Taxonomy" id="3077"/>
    <lineage>
        <taxon>Eukaryota</taxon>
        <taxon>Viridiplantae</taxon>
        <taxon>Chlorophyta</taxon>
        <taxon>core chlorophytes</taxon>
        <taxon>Trebouxiophyceae</taxon>
        <taxon>Chlorellales</taxon>
        <taxon>Chlorellaceae</taxon>
        <taxon>Chlorella clade</taxon>
        <taxon>Chlorella</taxon>
    </lineage>
</organism>
<feature type="region of interest" description="Disordered" evidence="1">
    <location>
        <begin position="691"/>
        <end position="721"/>
    </location>
</feature>
<gene>
    <name evidence="3" type="ORF">D9Q98_002667</name>
</gene>
<dbReference type="PROSITE" id="PS00108">
    <property type="entry name" value="PROTEIN_KINASE_ST"/>
    <property type="match status" value="1"/>
</dbReference>
<feature type="compositionally biased region" description="Polar residues" evidence="1">
    <location>
        <begin position="83"/>
        <end position="92"/>
    </location>
</feature>
<evidence type="ECO:0000313" key="3">
    <source>
        <dbReference type="EMBL" id="KAI3434599.1"/>
    </source>
</evidence>
<evidence type="ECO:0000259" key="2">
    <source>
        <dbReference type="PROSITE" id="PS50011"/>
    </source>
</evidence>
<feature type="domain" description="Protein kinase" evidence="2">
    <location>
        <begin position="1099"/>
        <end position="1379"/>
    </location>
</feature>
<dbReference type="PANTHER" id="PTHR44329:SF214">
    <property type="entry name" value="PROTEIN KINASE DOMAIN-CONTAINING PROTEIN"/>
    <property type="match status" value="1"/>
</dbReference>
<dbReference type="InterPro" id="IPR051681">
    <property type="entry name" value="Ser/Thr_Kinases-Pseudokinases"/>
</dbReference>
<dbReference type="PANTHER" id="PTHR44329">
    <property type="entry name" value="SERINE/THREONINE-PROTEIN KINASE TNNI3K-RELATED"/>
    <property type="match status" value="1"/>
</dbReference>
<dbReference type="InterPro" id="IPR001245">
    <property type="entry name" value="Ser-Thr/Tyr_kinase_cat_dom"/>
</dbReference>
<dbReference type="InterPro" id="IPR000719">
    <property type="entry name" value="Prot_kinase_dom"/>
</dbReference>
<dbReference type="PRINTS" id="PR00109">
    <property type="entry name" value="TYRKINASE"/>
</dbReference>
<sequence>MQPLLVLVIVLPPILLLLGIAVGVAGAHWWWARHRAAPSAGKAATSGDIERGTSASLAPLTGGKHGLGGTITSIHIIASGSLSSDANPSSRGASSQLSPLRAASASASPPLAHRLARPPAIRTPDPMQPDDVGEELAGLPAGVQRRHASLASLVQGASSSMSPLAGLTHRKTLSLDFGQLVRAGPAAINQVMENWEARSTLYRLMSMDAGGGAATASSSPHAAAAAAAAARLLSPGAAALFSPITNGGRGGGGGTQQGGGSTMPKGEVHMDEIDLIECIGKGGYGCVYKASWRGAGVAVKYIVCPTDDADSLGRAIREVVLSRKMSHPNVVQCYSWTVLTESDGHCRTPGSHSGRSSPAEQSFTGGRQRMLRQLAAAGSGARSRRTSLDLLRPAAPGSARRGLDHRFSSAAAAGAVPSCSGAPRSPGSLALHRISEHPLQEGRSTTQQEAEAPLWLHAAAAAAAAGAGGGGAGAAAGWRSLAPHQLQREVAAGESVVEDLVAEAAAELEQGGELSLHWGGNLGSPADQQQSPPALHVATTLIAVKPQLKLGLAPLNSCSPSGSPGIQAVHDPQLLLTGGAHAEAMATGSCMDGPDQLQPSHPQHQFGEPSAALSLTLEPSPFATGVATHPPLVPTGSGPPAATGEALCNVSAMAEQPRQATTDGEEGQDVYARFGSYQEMVAHFQGLAAEGEHAQQQLSQQQETGQTRQREQAASVGIDISGGGLGGGLAGHEYDMTAASSFSDVVSLCGFMLEGSASLNGGLELSFPPSSQHSSPHHRQHHPQHQRRASHGSWLPPSSAGSSRGSTPRAGSSAAGASSFWRLSRAAPWAASRQQQQQQQSQQRAQQADTSGHGSMGLEAALAASMPQPAWWQAGSSSNGIATAGHLAGGTTAAAALAARQLSSESIAPRPDLGAAATAAGVAAAAAADGAAEEPHAQEQVIACRGSSGRDVQQLAAEPSGGLRSLLGSLHCSSTISLNTWHPAAGAAATPPCGASLDCTGRPAGSCPAPSAAAAEAEPSSSRQCESSPGSGTQQHELLVPALRLSLSSAGASASVTPRLGSLYNLAPSAAATAAPDSLPVTPRQHSLRGSKHAPAGLLRVEELRAEAAASAAALGGGGGGGDGAPASADRLSFGSHNDSFNSEEGFGSPVKQRRGGVQDVFLLEELALSGQEALMVVVMEYCDLGSLRKALKRGAFRPSTKWPFQTTYRALLRTAQEVAKGMGYIHEFNIVHGDLKPGNVLLKTHKVDRRGYIAKVADFGLSRALDFEDMHGPETTLGTIAYTAPETFASSCLQKPADVYAFGIMLWEMFYCRDPYEGLMDGQICVGVTDGSLRPEFEADCPEPYRRLAERCWHQDPGRRPGFEEVDAELVRVEMEFRLACHRTATNSKRASATSAGGGSVPSSRPSSPQPRGAAAAPRRQFQAAVRPG</sequence>
<feature type="compositionally biased region" description="Low complexity" evidence="1">
    <location>
        <begin position="1005"/>
        <end position="1022"/>
    </location>
</feature>
<feature type="region of interest" description="Disordered" evidence="1">
    <location>
        <begin position="344"/>
        <end position="403"/>
    </location>
</feature>